<dbReference type="Gene3D" id="3.20.20.70">
    <property type="entry name" value="Aldolase class I"/>
    <property type="match status" value="1"/>
</dbReference>
<comment type="caution">
    <text evidence="10">The sequence shown here is derived from an EMBL/GenBank/DDBJ whole genome shotgun (WGS) entry which is preliminary data.</text>
</comment>
<dbReference type="InterPro" id="IPR041233">
    <property type="entry name" value="Melibiase_C"/>
</dbReference>
<dbReference type="InterPro" id="IPR002241">
    <property type="entry name" value="Glyco_hydro_27"/>
</dbReference>
<dbReference type="EMBL" id="JBFXLQ010000004">
    <property type="protein sequence ID" value="KAL2870908.1"/>
    <property type="molecule type" value="Genomic_DNA"/>
</dbReference>
<keyword evidence="7" id="KW-0326">Glycosidase</keyword>
<comment type="catalytic activity">
    <reaction evidence="1">
        <text>Hydrolysis of terminal, non-reducing alpha-D-galactose residues in alpha-D-galactosides, including galactose oligosaccharides, galactomannans and galactolipids.</text>
        <dbReference type="EC" id="3.2.1.22"/>
    </reaction>
</comment>
<feature type="signal peptide" evidence="8">
    <location>
        <begin position="1"/>
        <end position="18"/>
    </location>
</feature>
<evidence type="ECO:0000256" key="7">
    <source>
        <dbReference type="ARBA" id="ARBA00023295"/>
    </source>
</evidence>
<dbReference type="InterPro" id="IPR013785">
    <property type="entry name" value="Aldolase_TIM"/>
</dbReference>
<proteinExistence type="inferred from homology"/>
<protein>
    <recommendedName>
        <fullName evidence="3">alpha-galactosidase</fullName>
        <ecNumber evidence="3">3.2.1.22</ecNumber>
    </recommendedName>
</protein>
<dbReference type="GO" id="GO:0016787">
    <property type="term" value="F:hydrolase activity"/>
    <property type="evidence" value="ECO:0007669"/>
    <property type="project" value="UniProtKB-KW"/>
</dbReference>
<gene>
    <name evidence="10" type="ORF">BJX67DRAFT_343041</name>
</gene>
<dbReference type="CDD" id="cd14792">
    <property type="entry name" value="GH27"/>
    <property type="match status" value="1"/>
</dbReference>
<evidence type="ECO:0000256" key="6">
    <source>
        <dbReference type="ARBA" id="ARBA00023157"/>
    </source>
</evidence>
<name>A0ABR4M275_9EURO</name>
<dbReference type="GeneID" id="98143181"/>
<evidence type="ECO:0000256" key="2">
    <source>
        <dbReference type="ARBA" id="ARBA00009743"/>
    </source>
</evidence>
<dbReference type="Pfam" id="PF16499">
    <property type="entry name" value="Melibiase_2"/>
    <property type="match status" value="1"/>
</dbReference>
<keyword evidence="4 8" id="KW-0732">Signal</keyword>
<evidence type="ECO:0000256" key="4">
    <source>
        <dbReference type="ARBA" id="ARBA00022729"/>
    </source>
</evidence>
<keyword evidence="11" id="KW-1185">Reference proteome</keyword>
<dbReference type="Gene3D" id="2.60.40.1180">
    <property type="entry name" value="Golgi alpha-mannosidase II"/>
    <property type="match status" value="1"/>
</dbReference>
<dbReference type="SUPFAM" id="SSF51011">
    <property type="entry name" value="Glycosyl hydrolase domain"/>
    <property type="match status" value="1"/>
</dbReference>
<feature type="domain" description="Alpha galactosidase C-terminal" evidence="9">
    <location>
        <begin position="381"/>
        <end position="464"/>
    </location>
</feature>
<evidence type="ECO:0000259" key="9">
    <source>
        <dbReference type="Pfam" id="PF17801"/>
    </source>
</evidence>
<dbReference type="PANTHER" id="PTHR11452:SF33">
    <property type="entry name" value="ALPHA-GALACTOSIDASE 2"/>
    <property type="match status" value="1"/>
</dbReference>
<evidence type="ECO:0000256" key="3">
    <source>
        <dbReference type="ARBA" id="ARBA00012755"/>
    </source>
</evidence>
<dbReference type="InterPro" id="IPR013780">
    <property type="entry name" value="Glyco_hydro_b"/>
</dbReference>
<dbReference type="PANTHER" id="PTHR11452">
    <property type="entry name" value="ALPHA-GALACTOSIDASE/ALPHA-N-ACETYLGALACTOSAMINIDASE"/>
    <property type="match status" value="1"/>
</dbReference>
<feature type="chain" id="PRO_5045557811" description="alpha-galactosidase" evidence="8">
    <location>
        <begin position="19"/>
        <end position="469"/>
    </location>
</feature>
<evidence type="ECO:0000313" key="10">
    <source>
        <dbReference type="EMBL" id="KAL2870908.1"/>
    </source>
</evidence>
<dbReference type="InterPro" id="IPR017853">
    <property type="entry name" value="GH"/>
</dbReference>
<evidence type="ECO:0000256" key="5">
    <source>
        <dbReference type="ARBA" id="ARBA00022801"/>
    </source>
</evidence>
<evidence type="ECO:0000256" key="8">
    <source>
        <dbReference type="SAM" id="SignalP"/>
    </source>
</evidence>
<keyword evidence="5 10" id="KW-0378">Hydrolase</keyword>
<dbReference type="Proteomes" id="UP001610432">
    <property type="component" value="Unassembled WGS sequence"/>
</dbReference>
<dbReference type="RefSeq" id="XP_070889887.1">
    <property type="nucleotide sequence ID" value="XM_071028109.1"/>
</dbReference>
<organism evidence="10 11">
    <name type="scientific">Aspergillus lucknowensis</name>
    <dbReference type="NCBI Taxonomy" id="176173"/>
    <lineage>
        <taxon>Eukaryota</taxon>
        <taxon>Fungi</taxon>
        <taxon>Dikarya</taxon>
        <taxon>Ascomycota</taxon>
        <taxon>Pezizomycotina</taxon>
        <taxon>Eurotiomycetes</taxon>
        <taxon>Eurotiomycetidae</taxon>
        <taxon>Eurotiales</taxon>
        <taxon>Aspergillaceae</taxon>
        <taxon>Aspergillus</taxon>
        <taxon>Aspergillus subgen. Nidulantes</taxon>
    </lineage>
</organism>
<sequence>MAPLQICLLATMAMMVMAAPPLQVISYDQTVGGFNSAARGWNSFGLQANPNAAPSFSFNQASVQTQCDVLASNLAAGKYTYCSLDSGWSVDFNGDGYGRIIPNTDKFSDLPGLASHLHSKGLELGVYVVPGAFLADLDKTIYGTNTTIGSVCSGDEGLARCVFDYTQPAVQTWHDSVVNQFTEWGVDFIKLDFITPGSPNNGQNLPADQSASVVAFRKAIVQSGRQMRLDISWKLDRSATSFRIWNANADSMRTDQDLNNYNQNTLVAWGTVQRALENYRQWIVAGLQVFGETLNVRPDLDSLFVGNGESVSGVTEAQRQTLMTHWIGAGANLITGSDLTNLDSVGVGLLTNAEALRVADFTARYPMQPRNPGSGDQDPQQLQAWIAGPSVDGEAVVVLANYGPDQGDGGYGTSLSGEQTVSVSFEDLGMSGEYTVYDVWADKNITVSDGAISYDLDEGASALLYLTPS</sequence>
<keyword evidence="6" id="KW-1015">Disulfide bond</keyword>
<evidence type="ECO:0000313" key="11">
    <source>
        <dbReference type="Proteomes" id="UP001610432"/>
    </source>
</evidence>
<dbReference type="Pfam" id="PF17801">
    <property type="entry name" value="Melibiase_C"/>
    <property type="match status" value="1"/>
</dbReference>
<dbReference type="EC" id="3.2.1.22" evidence="3"/>
<dbReference type="SUPFAM" id="SSF51445">
    <property type="entry name" value="(Trans)glycosidases"/>
    <property type="match status" value="1"/>
</dbReference>
<comment type="similarity">
    <text evidence="2">Belongs to the glycosyl hydrolase 27 family.</text>
</comment>
<accession>A0ABR4M275</accession>
<evidence type="ECO:0000256" key="1">
    <source>
        <dbReference type="ARBA" id="ARBA00001255"/>
    </source>
</evidence>
<reference evidence="10 11" key="1">
    <citation type="submission" date="2024-07" db="EMBL/GenBank/DDBJ databases">
        <title>Section-level genome sequencing and comparative genomics of Aspergillus sections Usti and Cavernicolus.</title>
        <authorList>
            <consortium name="Lawrence Berkeley National Laboratory"/>
            <person name="Nybo J.L."/>
            <person name="Vesth T.C."/>
            <person name="Theobald S."/>
            <person name="Frisvad J.C."/>
            <person name="Larsen T.O."/>
            <person name="Kjaerboelling I."/>
            <person name="Rothschild-Mancinelli K."/>
            <person name="Lyhne E.K."/>
            <person name="Kogle M.E."/>
            <person name="Barry K."/>
            <person name="Clum A."/>
            <person name="Na H."/>
            <person name="Ledsgaard L."/>
            <person name="Lin J."/>
            <person name="Lipzen A."/>
            <person name="Kuo A."/>
            <person name="Riley R."/>
            <person name="Mondo S."/>
            <person name="Labutti K."/>
            <person name="Haridas S."/>
            <person name="Pangalinan J."/>
            <person name="Salamov A.A."/>
            <person name="Simmons B.A."/>
            <person name="Magnuson J.K."/>
            <person name="Chen J."/>
            <person name="Drula E."/>
            <person name="Henrissat B."/>
            <person name="Wiebenga A."/>
            <person name="Lubbers R.J."/>
            <person name="Gomes A.C."/>
            <person name="Macurrencykelacurrency M.R."/>
            <person name="Stajich J."/>
            <person name="Grigoriev I.V."/>
            <person name="Mortensen U.H."/>
            <person name="De Vries R.P."/>
            <person name="Baker S.E."/>
            <person name="Andersen M.R."/>
        </authorList>
    </citation>
    <scope>NUCLEOTIDE SEQUENCE [LARGE SCALE GENOMIC DNA]</scope>
    <source>
        <strain evidence="10 11">CBS 449.75</strain>
    </source>
</reference>